<dbReference type="EMBL" id="CAWUPB010001087">
    <property type="protein sequence ID" value="CAK7337585.1"/>
    <property type="molecule type" value="Genomic_DNA"/>
</dbReference>
<keyword evidence="2" id="KW-1185">Reference proteome</keyword>
<proteinExistence type="predicted"/>
<evidence type="ECO:0000313" key="2">
    <source>
        <dbReference type="Proteomes" id="UP001314170"/>
    </source>
</evidence>
<dbReference type="Proteomes" id="UP001314170">
    <property type="component" value="Unassembled WGS sequence"/>
</dbReference>
<dbReference type="AlphaFoldDB" id="A0AAV1RP01"/>
<accession>A0AAV1RP01</accession>
<protein>
    <submittedName>
        <fullName evidence="1">Uncharacterized protein</fullName>
    </submittedName>
</protein>
<sequence length="63" mass="7430">MPVVESNYLERRPLLGQLLGFIVVEERKWRLGRGREDEEGDRATRQDSRVKTRERQFVMGLLG</sequence>
<gene>
    <name evidence="1" type="ORF">DCAF_LOCUS12621</name>
</gene>
<reference evidence="1 2" key="1">
    <citation type="submission" date="2024-01" db="EMBL/GenBank/DDBJ databases">
        <authorList>
            <person name="Waweru B."/>
        </authorList>
    </citation>
    <scope>NUCLEOTIDE SEQUENCE [LARGE SCALE GENOMIC DNA]</scope>
</reference>
<comment type="caution">
    <text evidence="1">The sequence shown here is derived from an EMBL/GenBank/DDBJ whole genome shotgun (WGS) entry which is preliminary data.</text>
</comment>
<name>A0AAV1RP01_9ROSI</name>
<evidence type="ECO:0000313" key="1">
    <source>
        <dbReference type="EMBL" id="CAK7337585.1"/>
    </source>
</evidence>
<organism evidence="1 2">
    <name type="scientific">Dovyalis caffra</name>
    <dbReference type="NCBI Taxonomy" id="77055"/>
    <lineage>
        <taxon>Eukaryota</taxon>
        <taxon>Viridiplantae</taxon>
        <taxon>Streptophyta</taxon>
        <taxon>Embryophyta</taxon>
        <taxon>Tracheophyta</taxon>
        <taxon>Spermatophyta</taxon>
        <taxon>Magnoliopsida</taxon>
        <taxon>eudicotyledons</taxon>
        <taxon>Gunneridae</taxon>
        <taxon>Pentapetalae</taxon>
        <taxon>rosids</taxon>
        <taxon>fabids</taxon>
        <taxon>Malpighiales</taxon>
        <taxon>Salicaceae</taxon>
        <taxon>Flacourtieae</taxon>
        <taxon>Dovyalis</taxon>
    </lineage>
</organism>